<dbReference type="Gene3D" id="1.20.1420.20">
    <property type="entry name" value="M75 peptidase, HXXE motif"/>
    <property type="match status" value="1"/>
</dbReference>
<organism evidence="5 6">
    <name type="scientific">Neptuniibacter pectenicola</name>
    <dbReference type="NCBI Taxonomy" id="1806669"/>
    <lineage>
        <taxon>Bacteria</taxon>
        <taxon>Pseudomonadati</taxon>
        <taxon>Pseudomonadota</taxon>
        <taxon>Gammaproteobacteria</taxon>
        <taxon>Oceanospirillales</taxon>
        <taxon>Oceanospirillaceae</taxon>
        <taxon>Neptuniibacter</taxon>
    </lineage>
</organism>
<dbReference type="Pfam" id="PF09375">
    <property type="entry name" value="Peptidase_M75"/>
    <property type="match status" value="1"/>
</dbReference>
<evidence type="ECO:0000313" key="6">
    <source>
        <dbReference type="Proteomes" id="UP001449225"/>
    </source>
</evidence>
<dbReference type="EMBL" id="JBBMRA010000016">
    <property type="protein sequence ID" value="MEM5537566.1"/>
    <property type="molecule type" value="Genomic_DNA"/>
</dbReference>
<evidence type="ECO:0000256" key="2">
    <source>
        <dbReference type="ARBA" id="ARBA00022729"/>
    </source>
</evidence>
<dbReference type="InterPro" id="IPR034984">
    <property type="entry name" value="Imelysin-like_IPPA"/>
</dbReference>
<accession>A0ABU9TV31</accession>
<reference evidence="5 6" key="1">
    <citation type="submission" date="2024-03" db="EMBL/GenBank/DDBJ databases">
        <title>Community enrichment and isolation of bacterial strains for fucoidan degradation.</title>
        <authorList>
            <person name="Sichert A."/>
        </authorList>
    </citation>
    <scope>NUCLEOTIDE SEQUENCE [LARGE SCALE GENOMIC DNA]</scope>
    <source>
        <strain evidence="5 6">AS76</strain>
    </source>
</reference>
<proteinExistence type="predicted"/>
<evidence type="ECO:0000313" key="5">
    <source>
        <dbReference type="EMBL" id="MEM5537566.1"/>
    </source>
</evidence>
<evidence type="ECO:0000256" key="1">
    <source>
        <dbReference type="ARBA" id="ARBA00004196"/>
    </source>
</evidence>
<dbReference type="RefSeq" id="WP_067984869.1">
    <property type="nucleotide sequence ID" value="NZ_CAXBCE010000004.1"/>
</dbReference>
<dbReference type="InterPro" id="IPR038352">
    <property type="entry name" value="Imelysin_sf"/>
</dbReference>
<feature type="domain" description="Imelysin-like" evidence="4">
    <location>
        <begin position="44"/>
        <end position="342"/>
    </location>
</feature>
<dbReference type="CDD" id="cd14659">
    <property type="entry name" value="Imelysin-like_IPPA"/>
    <property type="match status" value="1"/>
</dbReference>
<keyword evidence="6" id="KW-1185">Reference proteome</keyword>
<comment type="subcellular location">
    <subcellularLocation>
        <location evidence="1">Cell envelope</location>
    </subcellularLocation>
</comment>
<feature type="signal peptide" evidence="3">
    <location>
        <begin position="1"/>
        <end position="25"/>
    </location>
</feature>
<evidence type="ECO:0000256" key="3">
    <source>
        <dbReference type="SAM" id="SignalP"/>
    </source>
</evidence>
<comment type="caution">
    <text evidence="5">The sequence shown here is derived from an EMBL/GenBank/DDBJ whole genome shotgun (WGS) entry which is preliminary data.</text>
</comment>
<dbReference type="InterPro" id="IPR018976">
    <property type="entry name" value="Imelysin-like"/>
</dbReference>
<feature type="chain" id="PRO_5045806476" evidence="3">
    <location>
        <begin position="26"/>
        <end position="362"/>
    </location>
</feature>
<dbReference type="Proteomes" id="UP001449225">
    <property type="component" value="Unassembled WGS sequence"/>
</dbReference>
<protein>
    <submittedName>
        <fullName evidence="5">Imelysin family protein</fullName>
    </submittedName>
</protein>
<name>A0ABU9TV31_9GAMM</name>
<keyword evidence="2 3" id="KW-0732">Signal</keyword>
<sequence length="362" mass="40680">MSLLSITRYSTMSLALLLTIPFASADISQARWLKLNQAAVNEHILPGYQTLADKSKHLAADSASLCKAPSQTTLKQTQASFIETLNAWQGIQHVQFGPIELLMRNYTIQFWPDKKNLTSKQLNVILSAQDPAALQPEFFKTASIAVKGLPAIERIIFADNALKQIETTPYRCQFLHAVSEYLVLQTQNTTDEWQTYKQAFSTESSEEGIYETAQEASIDIMKAQVEQLEVIRDLKILRPLGNEGKAKARRLESWRSQNALQNIQMNIQSLHHLYSGINTYNLFQLLKEEGATDLAEGIEQQFITIESALTKLPTPLSQHIKEPAVRQQLLLISQELEQLHTSLDQSMPALGLLLGFNSRDGD</sequence>
<evidence type="ECO:0000259" key="4">
    <source>
        <dbReference type="Pfam" id="PF09375"/>
    </source>
</evidence>
<gene>
    <name evidence="5" type="ORF">WNY58_14345</name>
</gene>